<evidence type="ECO:0000313" key="2">
    <source>
        <dbReference type="EMBL" id="MDR7191865.1"/>
    </source>
</evidence>
<organism evidence="2 3">
    <name type="scientific">Luteimonas terrae</name>
    <dbReference type="NCBI Taxonomy" id="1530191"/>
    <lineage>
        <taxon>Bacteria</taxon>
        <taxon>Pseudomonadati</taxon>
        <taxon>Pseudomonadota</taxon>
        <taxon>Gammaproteobacteria</taxon>
        <taxon>Lysobacterales</taxon>
        <taxon>Lysobacteraceae</taxon>
        <taxon>Luteimonas</taxon>
    </lineage>
</organism>
<feature type="signal peptide" evidence="1">
    <location>
        <begin position="1"/>
        <end position="15"/>
    </location>
</feature>
<sequence length="558" mass="60871">MTGACLWMLAGLAQAAGDAGARVVFIAHAVTRDVSTALPLRQWTYATVSSSADTGDGLQLRLRPVWARAPDMPGIDSLSLDDRHAEDRAMRAVLASGFDVQARPDGAVVRPVDAKAWQTLAASQPDERLLVSTRLAALALRPVMLPTAPQAGHAIVRHDRTGDFAALETRMQVRTIDHAIAVLDLEFSGAGLRGHGRQAVRLHDGQPLEARLYLERTPAGADAPQVHRLHVVDMATEPTLDLELDPGQAQAYVESVEATLANPPFSARTDDPALFKLHPTPEGALEPWMPAGQVPATDAMLVFGLKRQPHNPRLIITIGADGRAIGKAGPALSEFSTLRVRDVALLDHAGRPLTGAEATLVQPTVSMQDRQRVDETQLMFPFHLPHDVAAETLVAAHTIRMTGDGNVYRWDRAETVARTAQTMHAGDTRIEWTSPHRAALIQPYSQPADRQGRWTTAVPVDAAGREIPSALVMVWRSLDIPGDWRTPAAIPALVLEAGRVPHRLEIATAEPIAGLRLRHYRWHTEPRTWTFHDVRSRMNDADRATYEREFGPSGATAR</sequence>
<feature type="chain" id="PRO_5046314563" description="DUF3999 family protein" evidence="1">
    <location>
        <begin position="16"/>
        <end position="558"/>
    </location>
</feature>
<gene>
    <name evidence="2" type="ORF">J2W68_000573</name>
</gene>
<dbReference type="Proteomes" id="UP001256588">
    <property type="component" value="Unassembled WGS sequence"/>
</dbReference>
<proteinExistence type="predicted"/>
<protein>
    <recommendedName>
        <fullName evidence="4">DUF3999 family protein</fullName>
    </recommendedName>
</protein>
<reference evidence="2 3" key="1">
    <citation type="submission" date="2023-07" db="EMBL/GenBank/DDBJ databases">
        <title>Sorghum-associated microbial communities from plants grown in Nebraska, USA.</title>
        <authorList>
            <person name="Schachtman D."/>
        </authorList>
    </citation>
    <scope>NUCLEOTIDE SEQUENCE [LARGE SCALE GENOMIC DNA]</scope>
    <source>
        <strain evidence="2 3">4099</strain>
    </source>
</reference>
<evidence type="ECO:0000313" key="3">
    <source>
        <dbReference type="Proteomes" id="UP001256588"/>
    </source>
</evidence>
<dbReference type="EMBL" id="JAVDWO010000002">
    <property type="protein sequence ID" value="MDR7191865.1"/>
    <property type="molecule type" value="Genomic_DNA"/>
</dbReference>
<comment type="caution">
    <text evidence="2">The sequence shown here is derived from an EMBL/GenBank/DDBJ whole genome shotgun (WGS) entry which is preliminary data.</text>
</comment>
<accession>A0ABU1XSY1</accession>
<keyword evidence="3" id="KW-1185">Reference proteome</keyword>
<keyword evidence="1" id="KW-0732">Signal</keyword>
<evidence type="ECO:0008006" key="4">
    <source>
        <dbReference type="Google" id="ProtNLM"/>
    </source>
</evidence>
<name>A0ABU1XSY1_9GAMM</name>
<evidence type="ECO:0000256" key="1">
    <source>
        <dbReference type="SAM" id="SignalP"/>
    </source>
</evidence>